<evidence type="ECO:0000313" key="2">
    <source>
        <dbReference type="Proteomes" id="UP000504635"/>
    </source>
</evidence>
<feature type="coiled-coil region" evidence="1">
    <location>
        <begin position="5"/>
        <end position="39"/>
    </location>
</feature>
<dbReference type="InParanoid" id="A0A6J2XSP6"/>
<dbReference type="AlphaFoldDB" id="A0A6J2XSP6"/>
<accession>A0A6J2XSP6</accession>
<keyword evidence="2" id="KW-1185">Reference proteome</keyword>
<evidence type="ECO:0000313" key="3">
    <source>
        <dbReference type="RefSeq" id="XP_030754533.1"/>
    </source>
</evidence>
<proteinExistence type="predicted"/>
<evidence type="ECO:0000256" key="1">
    <source>
        <dbReference type="SAM" id="Coils"/>
    </source>
</evidence>
<dbReference type="Proteomes" id="UP000504635">
    <property type="component" value="Unplaced"/>
</dbReference>
<reference evidence="3" key="1">
    <citation type="submission" date="2025-08" db="UniProtKB">
        <authorList>
            <consortium name="RefSeq"/>
        </authorList>
    </citation>
    <scope>IDENTIFICATION</scope>
    <source>
        <tissue evidence="3">Gonads</tissue>
    </source>
</reference>
<organism evidence="2 3">
    <name type="scientific">Sitophilus oryzae</name>
    <name type="common">Rice weevil</name>
    <name type="synonym">Curculio oryzae</name>
    <dbReference type="NCBI Taxonomy" id="7048"/>
    <lineage>
        <taxon>Eukaryota</taxon>
        <taxon>Metazoa</taxon>
        <taxon>Ecdysozoa</taxon>
        <taxon>Arthropoda</taxon>
        <taxon>Hexapoda</taxon>
        <taxon>Insecta</taxon>
        <taxon>Pterygota</taxon>
        <taxon>Neoptera</taxon>
        <taxon>Endopterygota</taxon>
        <taxon>Coleoptera</taxon>
        <taxon>Polyphaga</taxon>
        <taxon>Cucujiformia</taxon>
        <taxon>Curculionidae</taxon>
        <taxon>Dryophthorinae</taxon>
        <taxon>Sitophilus</taxon>
    </lineage>
</organism>
<keyword evidence="1" id="KW-0175">Coiled coil</keyword>
<gene>
    <name evidence="3" type="primary">LOC115881256</name>
</gene>
<sequence length="226" mass="26427">MENQINILNMELENYDGDIKDLNEELNSLKNSHAILKKEFSSVIEENKKLSDTLKKLLNTECSLKVKVNEDYENIIANLKGRIDELLTEKNTVMKLWQNSAKTIEILEDKARMISLGQDDYMTKPEIEKIKQSYEEKLQQMQQNLISTKEKFHESMKYSAEKRDAQKESDIERSLENQATAFKIVKNLESEILTLQTRLEYTFEQKLMLEKSLMCKDGIVEGKSYL</sequence>
<dbReference type="RefSeq" id="XP_030754533.1">
    <property type="nucleotide sequence ID" value="XM_030898673.1"/>
</dbReference>
<protein>
    <submittedName>
        <fullName evidence="3">Uncharacterized protein LOC115881256</fullName>
    </submittedName>
</protein>
<name>A0A6J2XSP6_SITOR</name>
<feature type="coiled-coil region" evidence="1">
    <location>
        <begin position="124"/>
        <end position="151"/>
    </location>
</feature>
<dbReference type="GeneID" id="115881256"/>
<dbReference type="KEGG" id="soy:115881256"/>
<dbReference type="OrthoDB" id="551053at2759"/>